<evidence type="ECO:0000256" key="2">
    <source>
        <dbReference type="ARBA" id="ARBA00023002"/>
    </source>
</evidence>
<dbReference type="InterPro" id="IPR020904">
    <property type="entry name" value="Sc_DH/Rdtase_CS"/>
</dbReference>
<dbReference type="STRING" id="311410.LA5095_03582"/>
<dbReference type="Proteomes" id="UP000049983">
    <property type="component" value="Unassembled WGS sequence"/>
</dbReference>
<protein>
    <submittedName>
        <fullName evidence="3">NADP-dependent 3-hydroxy acid dehydrogenase YdfG</fullName>
        <ecNumber evidence="3">1.1.1.-</ecNumber>
    </submittedName>
</protein>
<dbReference type="GeneID" id="97672143"/>
<sequence>MNKTIVITGGAIGLGRELTRLYCKRGHHVVICGRTRSALEEVRSAHQNVTAVCADLAAPEGRRHFLEEIHALEIEVDLLIHNAALQFTYDFVKGCVPVERIETELLVNLLSPMELTTDLLPLLKTSGGARVVFISSALARVPKRSAPVYCASKAGLSVFARALRYQLEDTGIRVTDVVPDLIVTRMARGRGDKALSAFEAAGKIIAGLDKGKDEIRLGRVPILYLLHRFVPGLAYKVLKAA</sequence>
<dbReference type="InterPro" id="IPR002347">
    <property type="entry name" value="SDR_fam"/>
</dbReference>
<dbReference type="EC" id="1.1.1.-" evidence="3"/>
<dbReference type="GO" id="GO:0016491">
    <property type="term" value="F:oxidoreductase activity"/>
    <property type="evidence" value="ECO:0007669"/>
    <property type="project" value="UniProtKB-KW"/>
</dbReference>
<comment type="similarity">
    <text evidence="1">Belongs to the short-chain dehydrogenases/reductases (SDR) family.</text>
</comment>
<dbReference type="RefSeq" id="WP_055117358.1">
    <property type="nucleotide sequence ID" value="NZ_CXWA01000004.1"/>
</dbReference>
<dbReference type="OrthoDB" id="9810734at2"/>
<evidence type="ECO:0000313" key="3">
    <source>
        <dbReference type="EMBL" id="CTQ76745.1"/>
    </source>
</evidence>
<dbReference type="Gene3D" id="3.40.50.720">
    <property type="entry name" value="NAD(P)-binding Rossmann-like Domain"/>
    <property type="match status" value="1"/>
</dbReference>
<dbReference type="PANTHER" id="PTHR44196">
    <property type="entry name" value="DEHYDROGENASE/REDUCTASE SDR FAMILY MEMBER 7B"/>
    <property type="match status" value="1"/>
</dbReference>
<dbReference type="EMBL" id="CXWC01000013">
    <property type="protein sequence ID" value="CTQ76745.1"/>
    <property type="molecule type" value="Genomic_DNA"/>
</dbReference>
<dbReference type="InterPro" id="IPR036291">
    <property type="entry name" value="NAD(P)-bd_dom_sf"/>
</dbReference>
<evidence type="ECO:0000256" key="1">
    <source>
        <dbReference type="ARBA" id="ARBA00006484"/>
    </source>
</evidence>
<keyword evidence="4" id="KW-1185">Reference proteome</keyword>
<name>A0A0M6ZBG3_9HYPH</name>
<dbReference type="GO" id="GO:0016020">
    <property type="term" value="C:membrane"/>
    <property type="evidence" value="ECO:0007669"/>
    <property type="project" value="TreeGrafter"/>
</dbReference>
<dbReference type="SUPFAM" id="SSF51735">
    <property type="entry name" value="NAD(P)-binding Rossmann-fold domains"/>
    <property type="match status" value="1"/>
</dbReference>
<evidence type="ECO:0000313" key="4">
    <source>
        <dbReference type="Proteomes" id="UP000049983"/>
    </source>
</evidence>
<dbReference type="PRINTS" id="PR00081">
    <property type="entry name" value="GDHRDH"/>
</dbReference>
<reference evidence="4" key="1">
    <citation type="submission" date="2015-07" db="EMBL/GenBank/DDBJ databases">
        <authorList>
            <person name="Rodrigo-Torres Lidia"/>
            <person name="Arahal R.David."/>
        </authorList>
    </citation>
    <scope>NUCLEOTIDE SEQUENCE [LARGE SCALE GENOMIC DNA]</scope>
    <source>
        <strain evidence="4">CECT 5096</strain>
    </source>
</reference>
<dbReference type="Pfam" id="PF00106">
    <property type="entry name" value="adh_short"/>
    <property type="match status" value="1"/>
</dbReference>
<keyword evidence="2 3" id="KW-0560">Oxidoreductase</keyword>
<dbReference type="PROSITE" id="PS00061">
    <property type="entry name" value="ADH_SHORT"/>
    <property type="match status" value="1"/>
</dbReference>
<accession>A0A0M6ZBG3</accession>
<dbReference type="PANTHER" id="PTHR44196:SF1">
    <property type="entry name" value="DEHYDROGENASE_REDUCTASE SDR FAMILY MEMBER 7B"/>
    <property type="match status" value="1"/>
</dbReference>
<proteinExistence type="inferred from homology"/>
<dbReference type="AlphaFoldDB" id="A0A0M6ZBG3"/>
<gene>
    <name evidence="3" type="primary">ydfG_3</name>
    <name evidence="3" type="ORF">LA5096_04864</name>
</gene>
<organism evidence="3 4">
    <name type="scientific">Roseibium album</name>
    <dbReference type="NCBI Taxonomy" id="311410"/>
    <lineage>
        <taxon>Bacteria</taxon>
        <taxon>Pseudomonadati</taxon>
        <taxon>Pseudomonadota</taxon>
        <taxon>Alphaproteobacteria</taxon>
        <taxon>Hyphomicrobiales</taxon>
        <taxon>Stappiaceae</taxon>
        <taxon>Roseibium</taxon>
    </lineage>
</organism>